<feature type="region of interest" description="Disordered" evidence="1">
    <location>
        <begin position="467"/>
        <end position="529"/>
    </location>
</feature>
<feature type="region of interest" description="Disordered" evidence="1">
    <location>
        <begin position="758"/>
        <end position="819"/>
    </location>
</feature>
<sequence length="1122" mass="120139">MSRAVGLDGDAHSRPRFTHSTQASRTQNTTRLPSFRRPSGSTAQSSPLSKRQHIFQRATERLTSFSASRPRPARLPISSPVSPSPSKEPSLRLPSPSRRISHLPQPVKKDSLPSPTEKPLPSIPVATFVSRSPVHRRSLLDATEKPLRRSLSPGTLEDWPALSPIKPREAQALASSPEMVLDTTPVKPSLGESVIERMRKLDLNDDAGRKSSTTHSAASVSKAQPLNHTPKVVTTSVSNSSSRAQTVGGAGDAKFLDPRPAPETPPAAKHDRSSTGSAIDRRTSARGLDTLKTQRDSRSSTEPLSARPATSYIPQPSLRTSVGDSKQFAPGRQGSVKRKPVLSSALPRPLRSVTDSGSPCMVSDRSGLKVIQLRRAQGQVSDIMQKKKGVEPNEKESEVGAVLGVDTKANSTSPIMEPACDVYGAWGLGSQPPCSLPSPRSSSLPVSAKKDAQSAVSAMTMISTWMQPNACEADDNERKASNSSSTTIKNEPTSSSTSSLASTPPRESSLKENLPPRNPTSDEELSPVRNFKFPAVVPVKEAGDDSRSDATRITSVSSASKAGTIYAQDESGGYRLKPVSRADPKRGPHVRIEDSADHLLLGEDQLAEVEAKREAYKRKFSSTMFAGHQSAVVSELESLQYASSAHAHPEAQAKSRYNPTREEMKASIKTHATRLAPAVPSNIGTLSHSPTGWPLLISKIAPFAEVEPGRESPKRKSASESNLRGDPGTPVQDGPGPAYESSPASAYTLRTALYNIPRGPDAVTRSDSLRDKPTKGRKSLPNIANALGKGPLFPPRTSSKVNQSSQPSALRKQPSALRKQPSALLGSYVDQRADFSPKAANSHPGDEARRNVTNGTVTPSELKYMRTYNTSLRNLNAHQDIKFEKDLPSSPTAITGTVETGKAKMMSTMRGLMHKISKDGTLSRSDSKASVVYHSGARRGSDAANYKSSPLALTSPMSPTSANSQSIEKTANAKAKRTLGLSRLAHSHGIQPTTTATPPNKRSEISSSPTSTPHFQTSALEPLEIRDATALAFSLLDKARDRSDTGTGLDAQRQAEYVELAKVVVSTVTLAREAEKAMEEAKMAASRAEIECVGMRRAMGDVNCVVRRMVGMSRSGSGDGGM</sequence>
<comment type="caution">
    <text evidence="2">The sequence shown here is derived from an EMBL/GenBank/DDBJ whole genome shotgun (WGS) entry which is preliminary data.</text>
</comment>
<accession>A0ABR0K930</accession>
<feature type="region of interest" description="Disordered" evidence="1">
    <location>
        <begin position="706"/>
        <end position="743"/>
    </location>
</feature>
<proteinExistence type="predicted"/>
<feature type="compositionally biased region" description="Polar residues" evidence="1">
    <location>
        <begin position="946"/>
        <end position="969"/>
    </location>
</feature>
<feature type="compositionally biased region" description="Polar residues" evidence="1">
    <location>
        <begin position="481"/>
        <end position="491"/>
    </location>
</feature>
<feature type="compositionally biased region" description="Low complexity" evidence="1">
    <location>
        <begin position="229"/>
        <end position="247"/>
    </location>
</feature>
<feature type="compositionally biased region" description="Basic and acidic residues" evidence="1">
    <location>
        <begin position="707"/>
        <end position="718"/>
    </location>
</feature>
<feature type="compositionally biased region" description="Low complexity" evidence="1">
    <location>
        <begin position="492"/>
        <end position="505"/>
    </location>
</feature>
<reference evidence="2 3" key="1">
    <citation type="submission" date="2023-08" db="EMBL/GenBank/DDBJ databases">
        <title>Black Yeasts Isolated from many extreme environments.</title>
        <authorList>
            <person name="Coleine C."/>
            <person name="Stajich J.E."/>
            <person name="Selbmann L."/>
        </authorList>
    </citation>
    <scope>NUCLEOTIDE SEQUENCE [LARGE SCALE GENOMIC DNA]</scope>
    <source>
        <strain evidence="2 3">CCFEE 5885</strain>
    </source>
</reference>
<keyword evidence="3" id="KW-1185">Reference proteome</keyword>
<feature type="compositionally biased region" description="Polar residues" evidence="1">
    <location>
        <begin position="796"/>
        <end position="808"/>
    </location>
</feature>
<evidence type="ECO:0000313" key="2">
    <source>
        <dbReference type="EMBL" id="KAK5092250.1"/>
    </source>
</evidence>
<feature type="region of interest" description="Disordered" evidence="1">
    <location>
        <begin position="939"/>
        <end position="1017"/>
    </location>
</feature>
<evidence type="ECO:0000256" key="1">
    <source>
        <dbReference type="SAM" id="MobiDB-lite"/>
    </source>
</evidence>
<feature type="compositionally biased region" description="Polar residues" evidence="1">
    <location>
        <begin position="990"/>
        <end position="1017"/>
    </location>
</feature>
<gene>
    <name evidence="2" type="ORF">LTR24_005387</name>
</gene>
<feature type="compositionally biased region" description="Basic and acidic residues" evidence="1">
    <location>
        <begin position="268"/>
        <end position="283"/>
    </location>
</feature>
<protein>
    <submittedName>
        <fullName evidence="2">Uncharacterized protein</fullName>
    </submittedName>
</protein>
<dbReference type="Proteomes" id="UP001345013">
    <property type="component" value="Unassembled WGS sequence"/>
</dbReference>
<evidence type="ECO:0000313" key="3">
    <source>
        <dbReference type="Proteomes" id="UP001345013"/>
    </source>
</evidence>
<feature type="compositionally biased region" description="Polar residues" evidence="1">
    <location>
        <begin position="18"/>
        <end position="32"/>
    </location>
</feature>
<feature type="region of interest" description="Disordered" evidence="1">
    <location>
        <begin position="140"/>
        <end position="361"/>
    </location>
</feature>
<feature type="compositionally biased region" description="Polar residues" evidence="1">
    <location>
        <begin position="39"/>
        <end position="49"/>
    </location>
</feature>
<feature type="compositionally biased region" description="Polar residues" evidence="1">
    <location>
        <begin position="312"/>
        <end position="324"/>
    </location>
</feature>
<organism evidence="2 3">
    <name type="scientific">Lithohypha guttulata</name>
    <dbReference type="NCBI Taxonomy" id="1690604"/>
    <lineage>
        <taxon>Eukaryota</taxon>
        <taxon>Fungi</taxon>
        <taxon>Dikarya</taxon>
        <taxon>Ascomycota</taxon>
        <taxon>Pezizomycotina</taxon>
        <taxon>Eurotiomycetes</taxon>
        <taxon>Chaetothyriomycetidae</taxon>
        <taxon>Chaetothyriales</taxon>
        <taxon>Trichomeriaceae</taxon>
        <taxon>Lithohypha</taxon>
    </lineage>
</organism>
<feature type="region of interest" description="Disordered" evidence="1">
    <location>
        <begin position="835"/>
        <end position="860"/>
    </location>
</feature>
<feature type="region of interest" description="Disordered" evidence="1">
    <location>
        <begin position="1"/>
        <end position="124"/>
    </location>
</feature>
<dbReference type="EMBL" id="JAVRRG010000061">
    <property type="protein sequence ID" value="KAK5092250.1"/>
    <property type="molecule type" value="Genomic_DNA"/>
</dbReference>
<feature type="compositionally biased region" description="Basic and acidic residues" evidence="1">
    <location>
        <begin position="194"/>
        <end position="209"/>
    </location>
</feature>
<feature type="compositionally biased region" description="Polar residues" evidence="1">
    <location>
        <begin position="210"/>
        <end position="227"/>
    </location>
</feature>
<name>A0ABR0K930_9EURO</name>
<feature type="compositionally biased region" description="Low complexity" evidence="1">
    <location>
        <begin position="76"/>
        <end position="104"/>
    </location>
</feature>